<proteinExistence type="inferred from homology"/>
<reference evidence="2" key="1">
    <citation type="submission" date="2020-11" db="EMBL/GenBank/DDBJ databases">
        <authorList>
            <person name="Tran Van P."/>
        </authorList>
    </citation>
    <scope>NUCLEOTIDE SEQUENCE</scope>
</reference>
<keyword evidence="3" id="KW-1185">Reference proteome</keyword>
<dbReference type="Proteomes" id="UP000759131">
    <property type="component" value="Unassembled WGS sequence"/>
</dbReference>
<dbReference type="OrthoDB" id="9995590at2759"/>
<evidence type="ECO:0000313" key="2">
    <source>
        <dbReference type="EMBL" id="CAD7628160.1"/>
    </source>
</evidence>
<comment type="similarity">
    <text evidence="1">Belongs to the peptidase C13 family.</text>
</comment>
<organism evidence="2">
    <name type="scientific">Medioppia subpectinata</name>
    <dbReference type="NCBI Taxonomy" id="1979941"/>
    <lineage>
        <taxon>Eukaryota</taxon>
        <taxon>Metazoa</taxon>
        <taxon>Ecdysozoa</taxon>
        <taxon>Arthropoda</taxon>
        <taxon>Chelicerata</taxon>
        <taxon>Arachnida</taxon>
        <taxon>Acari</taxon>
        <taxon>Acariformes</taxon>
        <taxon>Sarcoptiformes</taxon>
        <taxon>Oribatida</taxon>
        <taxon>Brachypylina</taxon>
        <taxon>Oppioidea</taxon>
        <taxon>Oppiidae</taxon>
        <taxon>Medioppia</taxon>
    </lineage>
</organism>
<dbReference type="AlphaFoldDB" id="A0A7R9KS96"/>
<dbReference type="InterPro" id="IPR001096">
    <property type="entry name" value="Peptidase_C13"/>
</dbReference>
<dbReference type="PANTHER" id="PTHR12000">
    <property type="entry name" value="HEMOGLOBINASE FAMILY MEMBER"/>
    <property type="match status" value="1"/>
</dbReference>
<dbReference type="Gene3D" id="3.40.50.1460">
    <property type="match status" value="2"/>
</dbReference>
<evidence type="ECO:0008006" key="4">
    <source>
        <dbReference type="Google" id="ProtNLM"/>
    </source>
</evidence>
<dbReference type="Pfam" id="PF01650">
    <property type="entry name" value="Peptidase_C13"/>
    <property type="match status" value="2"/>
</dbReference>
<dbReference type="GO" id="GO:0004197">
    <property type="term" value="F:cysteine-type endopeptidase activity"/>
    <property type="evidence" value="ECO:0007669"/>
    <property type="project" value="TreeGrafter"/>
</dbReference>
<evidence type="ECO:0000313" key="3">
    <source>
        <dbReference type="Proteomes" id="UP000759131"/>
    </source>
</evidence>
<evidence type="ECO:0000256" key="1">
    <source>
        <dbReference type="ARBA" id="ARBA00009941"/>
    </source>
</evidence>
<gene>
    <name evidence="2" type="ORF">OSB1V03_LOCUS8582</name>
</gene>
<name>A0A7R9KS96_9ACAR</name>
<dbReference type="GO" id="GO:0005773">
    <property type="term" value="C:vacuole"/>
    <property type="evidence" value="ECO:0007669"/>
    <property type="project" value="GOC"/>
</dbReference>
<accession>A0A7R9KS96</accession>
<dbReference type="EMBL" id="CAJPIZ010005413">
    <property type="protein sequence ID" value="CAG2108590.1"/>
    <property type="molecule type" value="Genomic_DNA"/>
</dbReference>
<dbReference type="PANTHER" id="PTHR12000:SF42">
    <property type="entry name" value="LEGUMAIN"/>
    <property type="match status" value="1"/>
</dbReference>
<dbReference type="GO" id="GO:0006624">
    <property type="term" value="P:vacuolar protein processing"/>
    <property type="evidence" value="ECO:0007669"/>
    <property type="project" value="TreeGrafter"/>
</dbReference>
<dbReference type="EMBL" id="OC859988">
    <property type="protein sequence ID" value="CAD7628160.1"/>
    <property type="molecule type" value="Genomic_DNA"/>
</dbReference>
<dbReference type="PRINTS" id="PR00776">
    <property type="entry name" value="HEMOGLOBNASE"/>
</dbReference>
<dbReference type="GO" id="GO:0051603">
    <property type="term" value="P:proteolysis involved in protein catabolic process"/>
    <property type="evidence" value="ECO:0007669"/>
    <property type="project" value="TreeGrafter"/>
</dbReference>
<protein>
    <recommendedName>
        <fullName evidence="4">Legumain</fullName>
    </recommendedName>
</protein>
<sequence>MIRGNGIPEENIIVMQPDDIANNKLNPTPGKVKSEFTGSDVYHGVPKHYTGADVSVENFLGVLKGDPKFAKLVYYMEACESGSMWANFLPNNINVYAVASSKAGQISRQAFCYFKPNKDMDYCHANELT</sequence>